<comment type="caution">
    <text evidence="2">The sequence shown here is derived from an EMBL/GenBank/DDBJ whole genome shotgun (WGS) entry which is preliminary data.</text>
</comment>
<keyword evidence="1" id="KW-0732">Signal</keyword>
<organism evidence="2 3">
    <name type="scientific">Plectosphaerella cucumerina</name>
    <dbReference type="NCBI Taxonomy" id="40658"/>
    <lineage>
        <taxon>Eukaryota</taxon>
        <taxon>Fungi</taxon>
        <taxon>Dikarya</taxon>
        <taxon>Ascomycota</taxon>
        <taxon>Pezizomycotina</taxon>
        <taxon>Sordariomycetes</taxon>
        <taxon>Hypocreomycetidae</taxon>
        <taxon>Glomerellales</taxon>
        <taxon>Plectosphaerellaceae</taxon>
        <taxon>Plectosphaerella</taxon>
    </lineage>
</organism>
<dbReference type="EMBL" id="JAGPXD010000007">
    <property type="protein sequence ID" value="KAH7347364.1"/>
    <property type="molecule type" value="Genomic_DNA"/>
</dbReference>
<dbReference type="AlphaFoldDB" id="A0A8K0T496"/>
<dbReference type="Proteomes" id="UP000813385">
    <property type="component" value="Unassembled WGS sequence"/>
</dbReference>
<gene>
    <name evidence="2" type="ORF">B0T11DRAFT_291205</name>
</gene>
<evidence type="ECO:0008006" key="4">
    <source>
        <dbReference type="Google" id="ProtNLM"/>
    </source>
</evidence>
<evidence type="ECO:0000313" key="3">
    <source>
        <dbReference type="Proteomes" id="UP000813385"/>
    </source>
</evidence>
<keyword evidence="3" id="KW-1185">Reference proteome</keyword>
<name>A0A8K0T496_9PEZI</name>
<feature type="signal peptide" evidence="1">
    <location>
        <begin position="1"/>
        <end position="28"/>
    </location>
</feature>
<sequence>MKMGWALSQGATTLMLLIFLCPCRGCCGFTWSPQPSRDGSGDAPPAIYSRASRRLEKRRSLVPVEGAMRRLTIAGLVFWRLCWAET</sequence>
<accession>A0A8K0T496</accession>
<reference evidence="2" key="1">
    <citation type="journal article" date="2021" name="Nat. Commun.">
        <title>Genetic determinants of endophytism in the Arabidopsis root mycobiome.</title>
        <authorList>
            <person name="Mesny F."/>
            <person name="Miyauchi S."/>
            <person name="Thiergart T."/>
            <person name="Pickel B."/>
            <person name="Atanasova L."/>
            <person name="Karlsson M."/>
            <person name="Huettel B."/>
            <person name="Barry K.W."/>
            <person name="Haridas S."/>
            <person name="Chen C."/>
            <person name="Bauer D."/>
            <person name="Andreopoulos W."/>
            <person name="Pangilinan J."/>
            <person name="LaButti K."/>
            <person name="Riley R."/>
            <person name="Lipzen A."/>
            <person name="Clum A."/>
            <person name="Drula E."/>
            <person name="Henrissat B."/>
            <person name="Kohler A."/>
            <person name="Grigoriev I.V."/>
            <person name="Martin F.M."/>
            <person name="Hacquard S."/>
        </authorList>
    </citation>
    <scope>NUCLEOTIDE SEQUENCE</scope>
    <source>
        <strain evidence="2">MPI-CAGE-AT-0016</strain>
    </source>
</reference>
<evidence type="ECO:0000313" key="2">
    <source>
        <dbReference type="EMBL" id="KAH7347364.1"/>
    </source>
</evidence>
<proteinExistence type="predicted"/>
<feature type="chain" id="PRO_5035456960" description="Secreted protein" evidence="1">
    <location>
        <begin position="29"/>
        <end position="86"/>
    </location>
</feature>
<protein>
    <recommendedName>
        <fullName evidence="4">Secreted protein</fullName>
    </recommendedName>
</protein>
<evidence type="ECO:0000256" key="1">
    <source>
        <dbReference type="SAM" id="SignalP"/>
    </source>
</evidence>